<name>A0ABV6HLP9_9SPHI</name>
<dbReference type="SUPFAM" id="SSF49764">
    <property type="entry name" value="HSP20-like chaperones"/>
    <property type="match status" value="1"/>
</dbReference>
<dbReference type="Proteomes" id="UP001589774">
    <property type="component" value="Unassembled WGS sequence"/>
</dbReference>
<organism evidence="5 6">
    <name type="scientific">Olivibacter oleidegradans</name>
    <dbReference type="NCBI Taxonomy" id="760123"/>
    <lineage>
        <taxon>Bacteria</taxon>
        <taxon>Pseudomonadati</taxon>
        <taxon>Bacteroidota</taxon>
        <taxon>Sphingobacteriia</taxon>
        <taxon>Sphingobacteriales</taxon>
        <taxon>Sphingobacteriaceae</taxon>
        <taxon>Olivibacter</taxon>
    </lineage>
</organism>
<dbReference type="PROSITE" id="PS51203">
    <property type="entry name" value="CS"/>
    <property type="match status" value="1"/>
</dbReference>
<comment type="caution">
    <text evidence="5">The sequence shown here is derived from an EMBL/GenBank/DDBJ whole genome shotgun (WGS) entry which is preliminary data.</text>
</comment>
<keyword evidence="6" id="KW-1185">Reference proteome</keyword>
<sequence>MSLIKRNGSNFPSFPAFFDDLFASNLFDWNNSNYSSTQTTIPSVNIRETHDNFEVEMAAPGMSKDDFKVELDGNTLTISSSKKHEQEDKQDGYSRREFSYQSFQRSFTLPKDVVDEDKIGAQYENGLLRLTIPKKEEAKKKAPRLIEIS</sequence>
<comment type="similarity">
    <text evidence="1 2">Belongs to the small heat shock protein (HSP20) family.</text>
</comment>
<evidence type="ECO:0000259" key="3">
    <source>
        <dbReference type="PROSITE" id="PS01031"/>
    </source>
</evidence>
<evidence type="ECO:0000313" key="5">
    <source>
        <dbReference type="EMBL" id="MFC0319060.1"/>
    </source>
</evidence>
<dbReference type="Gene3D" id="2.60.40.790">
    <property type="match status" value="1"/>
</dbReference>
<evidence type="ECO:0000256" key="1">
    <source>
        <dbReference type="PROSITE-ProRule" id="PRU00285"/>
    </source>
</evidence>
<feature type="domain" description="SHSP" evidence="3">
    <location>
        <begin position="35"/>
        <end position="149"/>
    </location>
</feature>
<accession>A0ABV6HLP9</accession>
<dbReference type="EMBL" id="JBHLWO010000002">
    <property type="protein sequence ID" value="MFC0319060.1"/>
    <property type="molecule type" value="Genomic_DNA"/>
</dbReference>
<dbReference type="CDD" id="cd06464">
    <property type="entry name" value="ACD_sHsps-like"/>
    <property type="match status" value="1"/>
</dbReference>
<dbReference type="InterPro" id="IPR002068">
    <property type="entry name" value="A-crystallin/Hsp20_dom"/>
</dbReference>
<dbReference type="Pfam" id="PF00011">
    <property type="entry name" value="HSP20"/>
    <property type="match status" value="1"/>
</dbReference>
<evidence type="ECO:0000256" key="2">
    <source>
        <dbReference type="RuleBase" id="RU003616"/>
    </source>
</evidence>
<dbReference type="InterPro" id="IPR008978">
    <property type="entry name" value="HSP20-like_chaperone"/>
</dbReference>
<evidence type="ECO:0000259" key="4">
    <source>
        <dbReference type="PROSITE" id="PS51203"/>
    </source>
</evidence>
<dbReference type="PROSITE" id="PS01031">
    <property type="entry name" value="SHSP"/>
    <property type="match status" value="1"/>
</dbReference>
<gene>
    <name evidence="5" type="ORF">ACFFI0_12120</name>
</gene>
<proteinExistence type="inferred from homology"/>
<feature type="domain" description="CS" evidence="4">
    <location>
        <begin position="39"/>
        <end position="146"/>
    </location>
</feature>
<evidence type="ECO:0000313" key="6">
    <source>
        <dbReference type="Proteomes" id="UP001589774"/>
    </source>
</evidence>
<dbReference type="InterPro" id="IPR031107">
    <property type="entry name" value="Small_HSP"/>
</dbReference>
<dbReference type="PANTHER" id="PTHR11527">
    <property type="entry name" value="HEAT-SHOCK PROTEIN 20 FAMILY MEMBER"/>
    <property type="match status" value="1"/>
</dbReference>
<reference evidence="5 6" key="1">
    <citation type="submission" date="2024-09" db="EMBL/GenBank/DDBJ databases">
        <authorList>
            <person name="Sun Q."/>
            <person name="Mori K."/>
        </authorList>
    </citation>
    <scope>NUCLEOTIDE SEQUENCE [LARGE SCALE GENOMIC DNA]</scope>
    <source>
        <strain evidence="5 6">CCM 7765</strain>
    </source>
</reference>
<dbReference type="InterPro" id="IPR007052">
    <property type="entry name" value="CS_dom"/>
</dbReference>
<dbReference type="RefSeq" id="WP_013666503.1">
    <property type="nucleotide sequence ID" value="NZ_JBHLWO010000002.1"/>
</dbReference>
<protein>
    <submittedName>
        <fullName evidence="5">Hsp20/alpha crystallin family protein</fullName>
    </submittedName>
</protein>